<keyword evidence="2" id="KW-1185">Reference proteome</keyword>
<accession>A0AAN8IUC4</accession>
<gene>
    <name evidence="1" type="ORF">GCK32_020944</name>
</gene>
<proteinExistence type="predicted"/>
<dbReference type="EMBL" id="WIXE01000838">
    <property type="protein sequence ID" value="KAK5986251.1"/>
    <property type="molecule type" value="Genomic_DNA"/>
</dbReference>
<dbReference type="AlphaFoldDB" id="A0AAN8IUC4"/>
<sequence>MAQITNKQVLKSPLGYGYIRKNGDPVQGLFNWRNDHYLPEPWFEYYYKEAFYDDNYSLETSLDPHDDSYNPDYLHHHH</sequence>
<organism evidence="1 2">
    <name type="scientific">Trichostrongylus colubriformis</name>
    <name type="common">Black scour worm</name>
    <dbReference type="NCBI Taxonomy" id="6319"/>
    <lineage>
        <taxon>Eukaryota</taxon>
        <taxon>Metazoa</taxon>
        <taxon>Ecdysozoa</taxon>
        <taxon>Nematoda</taxon>
        <taxon>Chromadorea</taxon>
        <taxon>Rhabditida</taxon>
        <taxon>Rhabditina</taxon>
        <taxon>Rhabditomorpha</taxon>
        <taxon>Strongyloidea</taxon>
        <taxon>Trichostrongylidae</taxon>
        <taxon>Trichostrongylus</taxon>
    </lineage>
</organism>
<evidence type="ECO:0000313" key="2">
    <source>
        <dbReference type="Proteomes" id="UP001331761"/>
    </source>
</evidence>
<dbReference type="Proteomes" id="UP001331761">
    <property type="component" value="Unassembled WGS sequence"/>
</dbReference>
<protein>
    <submittedName>
        <fullName evidence="1">Uncharacterized protein</fullName>
    </submittedName>
</protein>
<evidence type="ECO:0000313" key="1">
    <source>
        <dbReference type="EMBL" id="KAK5986251.1"/>
    </source>
</evidence>
<comment type="caution">
    <text evidence="1">The sequence shown here is derived from an EMBL/GenBank/DDBJ whole genome shotgun (WGS) entry which is preliminary data.</text>
</comment>
<reference evidence="1 2" key="1">
    <citation type="submission" date="2019-10" db="EMBL/GenBank/DDBJ databases">
        <title>Assembly and Annotation for the nematode Trichostrongylus colubriformis.</title>
        <authorList>
            <person name="Martin J."/>
        </authorList>
    </citation>
    <scope>NUCLEOTIDE SEQUENCE [LARGE SCALE GENOMIC DNA]</scope>
    <source>
        <strain evidence="1">G859</strain>
        <tissue evidence="1">Whole worm</tissue>
    </source>
</reference>
<name>A0AAN8IUC4_TRICO</name>